<keyword evidence="4" id="KW-1185">Reference proteome</keyword>
<feature type="compositionally biased region" description="Basic residues" evidence="1">
    <location>
        <begin position="56"/>
        <end position="68"/>
    </location>
</feature>
<organism evidence="3 4">
    <name type="scientific">Pleurodeles waltl</name>
    <name type="common">Iberian ribbed newt</name>
    <dbReference type="NCBI Taxonomy" id="8319"/>
    <lineage>
        <taxon>Eukaryota</taxon>
        <taxon>Metazoa</taxon>
        <taxon>Chordata</taxon>
        <taxon>Craniata</taxon>
        <taxon>Vertebrata</taxon>
        <taxon>Euteleostomi</taxon>
        <taxon>Amphibia</taxon>
        <taxon>Batrachia</taxon>
        <taxon>Caudata</taxon>
        <taxon>Salamandroidea</taxon>
        <taxon>Salamandridae</taxon>
        <taxon>Pleurodelinae</taxon>
        <taxon>Pleurodeles</taxon>
    </lineage>
</organism>
<sequence>MQRSSPPHPPGLLISLPRLFFPLVAGRQCGQRAALGLFTRAPSRHQLGHRGTPPGGRHRRKAAAARGL</sequence>
<feature type="chain" id="PRO_5044012235" evidence="2">
    <location>
        <begin position="27"/>
        <end position="68"/>
    </location>
</feature>
<accession>A0AAV7THR9</accession>
<evidence type="ECO:0000313" key="3">
    <source>
        <dbReference type="EMBL" id="KAJ1175661.1"/>
    </source>
</evidence>
<evidence type="ECO:0000313" key="4">
    <source>
        <dbReference type="Proteomes" id="UP001066276"/>
    </source>
</evidence>
<keyword evidence="2" id="KW-0732">Signal</keyword>
<evidence type="ECO:0000256" key="2">
    <source>
        <dbReference type="SAM" id="SignalP"/>
    </source>
</evidence>
<protein>
    <submittedName>
        <fullName evidence="3">Uncharacterized protein</fullName>
    </submittedName>
</protein>
<dbReference type="Proteomes" id="UP001066276">
    <property type="component" value="Chromosome 3_2"/>
</dbReference>
<comment type="caution">
    <text evidence="3">The sequence shown here is derived from an EMBL/GenBank/DDBJ whole genome shotgun (WGS) entry which is preliminary data.</text>
</comment>
<reference evidence="3" key="1">
    <citation type="journal article" date="2022" name="bioRxiv">
        <title>Sequencing and chromosome-scale assembly of the giantPleurodeles waltlgenome.</title>
        <authorList>
            <person name="Brown T."/>
            <person name="Elewa A."/>
            <person name="Iarovenko S."/>
            <person name="Subramanian E."/>
            <person name="Araus A.J."/>
            <person name="Petzold A."/>
            <person name="Susuki M."/>
            <person name="Suzuki K.-i.T."/>
            <person name="Hayashi T."/>
            <person name="Toyoda A."/>
            <person name="Oliveira C."/>
            <person name="Osipova E."/>
            <person name="Leigh N.D."/>
            <person name="Simon A."/>
            <person name="Yun M.H."/>
        </authorList>
    </citation>
    <scope>NUCLEOTIDE SEQUENCE</scope>
    <source>
        <strain evidence="3">20211129_DDA</strain>
        <tissue evidence="3">Liver</tissue>
    </source>
</reference>
<proteinExistence type="predicted"/>
<dbReference type="EMBL" id="JANPWB010000006">
    <property type="protein sequence ID" value="KAJ1175661.1"/>
    <property type="molecule type" value="Genomic_DNA"/>
</dbReference>
<feature type="region of interest" description="Disordered" evidence="1">
    <location>
        <begin position="42"/>
        <end position="68"/>
    </location>
</feature>
<name>A0AAV7THR9_PLEWA</name>
<evidence type="ECO:0000256" key="1">
    <source>
        <dbReference type="SAM" id="MobiDB-lite"/>
    </source>
</evidence>
<gene>
    <name evidence="3" type="ORF">NDU88_000948</name>
</gene>
<dbReference type="AlphaFoldDB" id="A0AAV7THR9"/>
<feature type="signal peptide" evidence="2">
    <location>
        <begin position="1"/>
        <end position="26"/>
    </location>
</feature>